<feature type="region of interest" description="Disordered" evidence="13">
    <location>
        <begin position="44"/>
        <end position="73"/>
    </location>
</feature>
<dbReference type="InterPro" id="IPR011015">
    <property type="entry name" value="LEM/LEM-like_dom_sf"/>
</dbReference>
<comment type="caution">
    <text evidence="16">The sequence shown here is derived from an EMBL/GenBank/DDBJ whole genome shotgun (WGS) entry which is preliminary data.</text>
</comment>
<dbReference type="InterPro" id="IPR003887">
    <property type="entry name" value="LEM_dom"/>
</dbReference>
<feature type="region of interest" description="Disordered" evidence="13">
    <location>
        <begin position="115"/>
        <end position="134"/>
    </location>
</feature>
<keyword evidence="10" id="KW-0539">Nucleus</keyword>
<evidence type="ECO:0000256" key="8">
    <source>
        <dbReference type="ARBA" id="ARBA00023136"/>
    </source>
</evidence>
<evidence type="ECO:0000313" key="16">
    <source>
        <dbReference type="EMBL" id="KMQ96456.1"/>
    </source>
</evidence>
<evidence type="ECO:0000256" key="4">
    <source>
        <dbReference type="ARBA" id="ARBA00022553"/>
    </source>
</evidence>
<dbReference type="InterPro" id="IPR012677">
    <property type="entry name" value="Nucleotide-bd_a/b_plait_sf"/>
</dbReference>
<dbReference type="SMART" id="SM00540">
    <property type="entry name" value="LEM"/>
    <property type="match status" value="1"/>
</dbReference>
<feature type="domain" description="LEM" evidence="15">
    <location>
        <begin position="1"/>
        <end position="44"/>
    </location>
</feature>
<dbReference type="InterPro" id="IPR018996">
    <property type="entry name" value="Man1/Src1-like_C"/>
</dbReference>
<evidence type="ECO:0000313" key="17">
    <source>
        <dbReference type="Proteomes" id="UP000036403"/>
    </source>
</evidence>
<dbReference type="InterPro" id="IPR052277">
    <property type="entry name" value="INM_ESCRT-Associated"/>
</dbReference>
<evidence type="ECO:0000256" key="12">
    <source>
        <dbReference type="ARBA" id="ARBA00069076"/>
    </source>
</evidence>
<dbReference type="Proteomes" id="UP000036403">
    <property type="component" value="Unassembled WGS sequence"/>
</dbReference>
<dbReference type="GO" id="GO:0006998">
    <property type="term" value="P:nuclear envelope organization"/>
    <property type="evidence" value="ECO:0007669"/>
    <property type="project" value="TreeGrafter"/>
</dbReference>
<dbReference type="InterPro" id="IPR034394">
    <property type="entry name" value="Man1_RRM"/>
</dbReference>
<dbReference type="CDD" id="cd12286">
    <property type="entry name" value="RRM_Man1"/>
    <property type="match status" value="1"/>
</dbReference>
<keyword evidence="17" id="KW-1185">Reference proteome</keyword>
<dbReference type="OrthoDB" id="118234at2759"/>
<evidence type="ECO:0000256" key="9">
    <source>
        <dbReference type="ARBA" id="ARBA00023212"/>
    </source>
</evidence>
<dbReference type="GO" id="GO:0005637">
    <property type="term" value="C:nuclear inner membrane"/>
    <property type="evidence" value="ECO:0007669"/>
    <property type="project" value="UniProtKB-SubCell"/>
</dbReference>
<evidence type="ECO:0000256" key="11">
    <source>
        <dbReference type="ARBA" id="ARBA00063442"/>
    </source>
</evidence>
<feature type="region of interest" description="Disordered" evidence="13">
    <location>
        <begin position="184"/>
        <end position="205"/>
    </location>
</feature>
<comment type="subcellular location">
    <subcellularLocation>
        <location evidence="1">Cytoplasm</location>
        <location evidence="1">Cytoskeleton</location>
        <location evidence="1">Spindle</location>
    </subcellularLocation>
    <subcellularLocation>
        <location evidence="2">Nucleus inner membrane</location>
        <topology evidence="2">Multi-pass membrane protein</topology>
    </subcellularLocation>
</comment>
<evidence type="ECO:0000256" key="10">
    <source>
        <dbReference type="ARBA" id="ARBA00023242"/>
    </source>
</evidence>
<dbReference type="FunFam" id="1.10.10.1180:FF:000002">
    <property type="entry name" value="LEM domain-containing protein 2"/>
    <property type="match status" value="1"/>
</dbReference>
<reference evidence="16 17" key="1">
    <citation type="submission" date="2015-04" db="EMBL/GenBank/DDBJ databases">
        <title>Lasius niger genome sequencing.</title>
        <authorList>
            <person name="Konorov E.A."/>
            <person name="Nikitin M.A."/>
            <person name="Kirill M.V."/>
            <person name="Chang P."/>
        </authorList>
    </citation>
    <scope>NUCLEOTIDE SEQUENCE [LARGE SCALE GENOMIC DNA]</scope>
    <source>
        <tissue evidence="16">Whole</tissue>
    </source>
</reference>
<keyword evidence="8 14" id="KW-0472">Membrane</keyword>
<dbReference type="SUPFAM" id="SSF63451">
    <property type="entry name" value="LEM domain"/>
    <property type="match status" value="1"/>
</dbReference>
<dbReference type="Pfam" id="PF03020">
    <property type="entry name" value="LEM"/>
    <property type="match status" value="1"/>
</dbReference>
<evidence type="ECO:0000256" key="7">
    <source>
        <dbReference type="ARBA" id="ARBA00022990"/>
    </source>
</evidence>
<comment type="subunit">
    <text evidence="11">Interacts (via N-terminus) with LMNA isoform C (via C-terminus) (in vitro). Interacts (via LEM domain) with BANF1. Interacts (via C-terminus) with CHMP7. Interacts (via N-terminus) with tubulin; the interaction causes microtubule bundling and stabilization (in vitro).</text>
</comment>
<dbReference type="GO" id="GO:0030514">
    <property type="term" value="P:negative regulation of BMP signaling pathway"/>
    <property type="evidence" value="ECO:0007669"/>
    <property type="project" value="TreeGrafter"/>
</dbReference>
<dbReference type="AlphaFoldDB" id="A0A0J7L1C5"/>
<evidence type="ECO:0000256" key="1">
    <source>
        <dbReference type="ARBA" id="ARBA00004186"/>
    </source>
</evidence>
<dbReference type="EMBL" id="LBMM01001356">
    <property type="protein sequence ID" value="KMQ96456.1"/>
    <property type="molecule type" value="Genomic_DNA"/>
</dbReference>
<evidence type="ECO:0000256" key="13">
    <source>
        <dbReference type="SAM" id="MobiDB-lite"/>
    </source>
</evidence>
<dbReference type="PANTHER" id="PTHR13428:SF12">
    <property type="entry name" value="INNER NUCLEAR MEMBRANE PROTEIN MAN1"/>
    <property type="match status" value="1"/>
</dbReference>
<organism evidence="16 17">
    <name type="scientific">Lasius niger</name>
    <name type="common">Black garden ant</name>
    <dbReference type="NCBI Taxonomy" id="67767"/>
    <lineage>
        <taxon>Eukaryota</taxon>
        <taxon>Metazoa</taxon>
        <taxon>Ecdysozoa</taxon>
        <taxon>Arthropoda</taxon>
        <taxon>Hexapoda</taxon>
        <taxon>Insecta</taxon>
        <taxon>Pterygota</taxon>
        <taxon>Neoptera</taxon>
        <taxon>Endopterygota</taxon>
        <taxon>Hymenoptera</taxon>
        <taxon>Apocrita</taxon>
        <taxon>Aculeata</taxon>
        <taxon>Formicoidea</taxon>
        <taxon>Formicidae</taxon>
        <taxon>Formicinae</taxon>
        <taxon>Lasius</taxon>
        <taxon>Lasius</taxon>
    </lineage>
</organism>
<keyword evidence="4" id="KW-0597">Phosphoprotein</keyword>
<accession>A0A0J7L1C5</accession>
<dbReference type="CDD" id="cd12934">
    <property type="entry name" value="LEM"/>
    <property type="match status" value="1"/>
</dbReference>
<evidence type="ECO:0000256" key="3">
    <source>
        <dbReference type="ARBA" id="ARBA00022490"/>
    </source>
</evidence>
<proteinExistence type="predicted"/>
<dbReference type="SUPFAM" id="SSF54928">
    <property type="entry name" value="RNA-binding domain, RBD"/>
    <property type="match status" value="1"/>
</dbReference>
<dbReference type="Gene3D" id="3.30.70.330">
    <property type="match status" value="1"/>
</dbReference>
<dbReference type="InterPro" id="IPR035979">
    <property type="entry name" value="RBD_domain_sf"/>
</dbReference>
<feature type="compositionally biased region" description="Basic and acidic residues" evidence="13">
    <location>
        <begin position="191"/>
        <end position="205"/>
    </location>
</feature>
<evidence type="ECO:0000256" key="2">
    <source>
        <dbReference type="ARBA" id="ARBA00004473"/>
    </source>
</evidence>
<dbReference type="FunFam" id="1.10.720.40:FF:000001">
    <property type="entry name" value="LEM domain containing 2, isoform CRA_a"/>
    <property type="match status" value="1"/>
</dbReference>
<gene>
    <name evidence="16" type="ORF">RF55_3254</name>
</gene>
<keyword evidence="6 14" id="KW-1133">Transmembrane helix</keyword>
<dbReference type="GO" id="GO:0005819">
    <property type="term" value="C:spindle"/>
    <property type="evidence" value="ECO:0007669"/>
    <property type="project" value="UniProtKB-SubCell"/>
</dbReference>
<evidence type="ECO:0000259" key="15">
    <source>
        <dbReference type="PROSITE" id="PS50954"/>
    </source>
</evidence>
<sequence length="713" mass="80980">MSVDTLSDSELRTKLMEYGYPVGPVTQTTRKILVKKLKNLIEIRGGNSGGGGGSRHSLAARYSSDDTDDDTNTNVIKKKKSANLRRQTLANPMPPPAIIPDVMSVTKNPVKENLLPPHSEFKDPNATDFDNSSVSSTTRVTSKTTHNKFIKTQKSSYVSDGLETGSDSDAVEDTYARSYDKYLSNPSSRLSDPRVHDRGTFDYDQTSKTRPVHIMKDIKYNVSPLKPSVSPIQFTKEDVSGRDATNQRDLLANYETPFLSEFTRRLSSRSLINTSPSPLSNLKNNNIPQCFDAPNLKQPGVNCVMKENVESVLQLIRRLHPILMKKAMSKICENSNEKPYLIDKDIIEMFTSEKVTSLEVKDDLHSAQVLIFKNPKWEISLIDINDDNGETFKELYALDEILFARHNEKLGMTILNPELPMQCLVKNKLFTIFSSLLIVAIGIGIYKSYLWYLKYKKCTEREVFKLVSEIISIVETHHQNASAQPGGAQESFLAINHVRDNLIPPKDRKRMSSLWEKAVKFLDENESRIRREVQQVAGEEFHVWRWLPNNTLNKSPMQSVTSGKKPKVWQGQAFETMEGSVNSLTCSPTPCLKIRHMFDPDIETEDDWETRVQDAILEKCGEGVKILHIRIDIGSREGCVYMKCMSQKDAGEAYRALHGCWFDGKLVTVKYLRLERYHERFPDAARCITPLKPSNNQRLSMQAHYWQSPAEAN</sequence>
<keyword evidence="7" id="KW-0007">Acetylation</keyword>
<protein>
    <recommendedName>
        <fullName evidence="12">LEM domain-containing protein 2</fullName>
    </recommendedName>
</protein>
<dbReference type="PaxDb" id="67767-A0A0J7L1C5"/>
<evidence type="ECO:0000256" key="6">
    <source>
        <dbReference type="ARBA" id="ARBA00022989"/>
    </source>
</evidence>
<dbReference type="Gene3D" id="1.10.10.1180">
    <property type="entry name" value="MAN1, winged-helix domain"/>
    <property type="match status" value="1"/>
</dbReference>
<keyword evidence="3" id="KW-0963">Cytoplasm</keyword>
<dbReference type="Pfam" id="PF09402">
    <property type="entry name" value="MSC"/>
    <property type="match status" value="1"/>
</dbReference>
<dbReference type="GO" id="GO:0031490">
    <property type="term" value="F:chromatin DNA binding"/>
    <property type="evidence" value="ECO:0007669"/>
    <property type="project" value="TreeGrafter"/>
</dbReference>
<evidence type="ECO:0000256" key="14">
    <source>
        <dbReference type="SAM" id="Phobius"/>
    </source>
</evidence>
<dbReference type="STRING" id="67767.A0A0J7L1C5"/>
<dbReference type="PROSITE" id="PS50954">
    <property type="entry name" value="LEM"/>
    <property type="match status" value="1"/>
</dbReference>
<keyword evidence="5 14" id="KW-0812">Transmembrane</keyword>
<feature type="transmembrane region" description="Helical" evidence="14">
    <location>
        <begin position="429"/>
        <end position="452"/>
    </location>
</feature>
<dbReference type="FunFam" id="3.30.70.330:FF:000176">
    <property type="entry name" value="Inner nuclear membrane protein Man1"/>
    <property type="match status" value="1"/>
</dbReference>
<name>A0A0J7L1C5_LASNI</name>
<dbReference type="Gene3D" id="1.10.720.40">
    <property type="match status" value="1"/>
</dbReference>
<evidence type="ECO:0000256" key="5">
    <source>
        <dbReference type="ARBA" id="ARBA00022692"/>
    </source>
</evidence>
<dbReference type="InterPro" id="IPR041885">
    <property type="entry name" value="MAN1_winged_helix_dom"/>
</dbReference>
<keyword evidence="9" id="KW-0206">Cytoskeleton</keyword>
<dbReference type="PANTHER" id="PTHR13428">
    <property type="entry name" value="INNER NUCLEAR MEMBRANE PROTEIN MAN1 LEM DOMAIN CONTAINING PROTEIN"/>
    <property type="match status" value="1"/>
</dbReference>